<dbReference type="AlphaFoldDB" id="A0A3E0VPI5"/>
<feature type="domain" description="Helix-turn-helix" evidence="1">
    <location>
        <begin position="77"/>
        <end position="125"/>
    </location>
</feature>
<comment type="caution">
    <text evidence="2">The sequence shown here is derived from an EMBL/GenBank/DDBJ whole genome shotgun (WGS) entry which is preliminary data.</text>
</comment>
<dbReference type="EMBL" id="NBWZ01000001">
    <property type="protein sequence ID" value="RFA10757.1"/>
    <property type="molecule type" value="Genomic_DNA"/>
</dbReference>
<evidence type="ECO:0000259" key="1">
    <source>
        <dbReference type="Pfam" id="PF12728"/>
    </source>
</evidence>
<dbReference type="InterPro" id="IPR010093">
    <property type="entry name" value="SinI_DNA-bd"/>
</dbReference>
<protein>
    <recommendedName>
        <fullName evidence="1">Helix-turn-helix domain-containing protein</fullName>
    </recommendedName>
</protein>
<name>A0A3E0VPI5_9MICO</name>
<dbReference type="RefSeq" id="WP_116416133.1">
    <property type="nucleotide sequence ID" value="NZ_NBWZ01000001.1"/>
</dbReference>
<dbReference type="InterPro" id="IPR009061">
    <property type="entry name" value="DNA-bd_dom_put_sf"/>
</dbReference>
<proteinExistence type="predicted"/>
<dbReference type="OrthoDB" id="26212at2"/>
<evidence type="ECO:0000313" key="3">
    <source>
        <dbReference type="Proteomes" id="UP000256486"/>
    </source>
</evidence>
<organism evidence="2 3">
    <name type="scientific">Subtercola boreus</name>
    <dbReference type="NCBI Taxonomy" id="120213"/>
    <lineage>
        <taxon>Bacteria</taxon>
        <taxon>Bacillati</taxon>
        <taxon>Actinomycetota</taxon>
        <taxon>Actinomycetes</taxon>
        <taxon>Micrococcales</taxon>
        <taxon>Microbacteriaceae</taxon>
        <taxon>Subtercola</taxon>
    </lineage>
</organism>
<dbReference type="GO" id="GO:0003677">
    <property type="term" value="F:DNA binding"/>
    <property type="evidence" value="ECO:0007669"/>
    <property type="project" value="InterPro"/>
</dbReference>
<gene>
    <name evidence="2" type="ORF">B7R54_17270</name>
</gene>
<dbReference type="Proteomes" id="UP000256486">
    <property type="component" value="Unassembled WGS sequence"/>
</dbReference>
<dbReference type="NCBIfam" id="TIGR01764">
    <property type="entry name" value="excise"/>
    <property type="match status" value="1"/>
</dbReference>
<dbReference type="SUPFAM" id="SSF46955">
    <property type="entry name" value="Putative DNA-binding domain"/>
    <property type="match status" value="1"/>
</dbReference>
<sequence>MSSTLMSNGTLLVDDGLRRDAGDFVESAQDRTVVGLSATLSDGSVVALPASLATFVSQVLRGLTHGPVSVTAIPTELTSTSAAELLAVSRPTLMKWVKEGTLSSRMVGSHHRFDTREVMARAQARRAAREEAFADLRALEEALDD</sequence>
<reference evidence="2 3" key="1">
    <citation type="submission" date="2017-04" db="EMBL/GenBank/DDBJ databases">
        <title>Comparative genome analysis of Subtercola boreus.</title>
        <authorList>
            <person name="Cho Y.-J."/>
            <person name="Cho A."/>
            <person name="Kim O.-S."/>
            <person name="Lee J.-I."/>
        </authorList>
    </citation>
    <scope>NUCLEOTIDE SEQUENCE [LARGE SCALE GENOMIC DNA]</scope>
    <source>
        <strain evidence="2 3">K300</strain>
    </source>
</reference>
<evidence type="ECO:0000313" key="2">
    <source>
        <dbReference type="EMBL" id="RFA10757.1"/>
    </source>
</evidence>
<dbReference type="InterPro" id="IPR036388">
    <property type="entry name" value="WH-like_DNA-bd_sf"/>
</dbReference>
<keyword evidence="3" id="KW-1185">Reference proteome</keyword>
<dbReference type="Pfam" id="PF12728">
    <property type="entry name" value="HTH_17"/>
    <property type="match status" value="1"/>
</dbReference>
<dbReference type="InterPro" id="IPR041657">
    <property type="entry name" value="HTH_17"/>
</dbReference>
<dbReference type="Gene3D" id="1.10.10.10">
    <property type="entry name" value="Winged helix-like DNA-binding domain superfamily/Winged helix DNA-binding domain"/>
    <property type="match status" value="1"/>
</dbReference>
<accession>A0A3E0VPI5</accession>